<name>A0AAV7I1R0_COTGL</name>
<dbReference type="PANTHER" id="PTHR44324">
    <property type="entry name" value="WD40 REPEAT DOMAIN 95"/>
    <property type="match status" value="1"/>
</dbReference>
<dbReference type="PROSITE" id="PS50294">
    <property type="entry name" value="WD_REPEATS_REGION"/>
    <property type="match status" value="1"/>
</dbReference>
<evidence type="ECO:0000256" key="2">
    <source>
        <dbReference type="ARBA" id="ARBA00022574"/>
    </source>
</evidence>
<dbReference type="SUPFAM" id="SSF50978">
    <property type="entry name" value="WD40 repeat-like"/>
    <property type="match status" value="1"/>
</dbReference>
<reference evidence="6 7" key="1">
    <citation type="journal article" date="2021" name="J. Hered.">
        <title>A chromosome-level genome assembly of the parasitoid wasp, Cotesia glomerata (Hymenoptera: Braconidae).</title>
        <authorList>
            <person name="Pinto B.J."/>
            <person name="Weis J.J."/>
            <person name="Gamble T."/>
            <person name="Ode P.J."/>
            <person name="Paul R."/>
            <person name="Zaspel J.M."/>
        </authorList>
    </citation>
    <scope>NUCLEOTIDE SEQUENCE [LARGE SCALE GENOMIC DNA]</scope>
    <source>
        <strain evidence="6">CgM1</strain>
    </source>
</reference>
<accession>A0AAV7I1R0</accession>
<evidence type="ECO:0000256" key="3">
    <source>
        <dbReference type="ARBA" id="ARBA00022737"/>
    </source>
</evidence>
<dbReference type="SMART" id="SM00320">
    <property type="entry name" value="WD40"/>
    <property type="match status" value="3"/>
</dbReference>
<dbReference type="EMBL" id="JAHXZJ010002609">
    <property type="protein sequence ID" value="KAH0539909.1"/>
    <property type="molecule type" value="Genomic_DNA"/>
</dbReference>
<dbReference type="Pfam" id="PF00400">
    <property type="entry name" value="WD40"/>
    <property type="match status" value="1"/>
</dbReference>
<evidence type="ECO:0000256" key="1">
    <source>
        <dbReference type="ARBA" id="ARBA00014901"/>
    </source>
</evidence>
<evidence type="ECO:0000313" key="6">
    <source>
        <dbReference type="EMBL" id="KAH0539909.1"/>
    </source>
</evidence>
<gene>
    <name evidence="6" type="ORF">KQX54_009609</name>
</gene>
<keyword evidence="4" id="KW-0040">ANK repeat</keyword>
<keyword evidence="7" id="KW-1185">Reference proteome</keyword>
<proteinExistence type="predicted"/>
<evidence type="ECO:0000313" key="7">
    <source>
        <dbReference type="Proteomes" id="UP000826195"/>
    </source>
</evidence>
<dbReference type="Gene3D" id="2.130.10.10">
    <property type="entry name" value="YVTN repeat-like/Quinoprotein amine dehydrogenase"/>
    <property type="match status" value="1"/>
</dbReference>
<dbReference type="InterPro" id="IPR001680">
    <property type="entry name" value="WD40_rpt"/>
</dbReference>
<feature type="repeat" description="ANK" evidence="4">
    <location>
        <begin position="175"/>
        <end position="207"/>
    </location>
</feature>
<dbReference type="SMART" id="SM00248">
    <property type="entry name" value="ANK"/>
    <property type="match status" value="7"/>
</dbReference>
<feature type="repeat" description="ANK" evidence="4">
    <location>
        <begin position="243"/>
        <end position="275"/>
    </location>
</feature>
<keyword evidence="3" id="KW-0677">Repeat</keyword>
<dbReference type="Gene3D" id="1.25.40.20">
    <property type="entry name" value="Ankyrin repeat-containing domain"/>
    <property type="match status" value="1"/>
</dbReference>
<dbReference type="InterPro" id="IPR036770">
    <property type="entry name" value="Ankyrin_rpt-contain_sf"/>
</dbReference>
<organism evidence="6 7">
    <name type="scientific">Cotesia glomerata</name>
    <name type="common">Lepidopteran parasitic wasp</name>
    <name type="synonym">Apanteles glomeratus</name>
    <dbReference type="NCBI Taxonomy" id="32391"/>
    <lineage>
        <taxon>Eukaryota</taxon>
        <taxon>Metazoa</taxon>
        <taxon>Ecdysozoa</taxon>
        <taxon>Arthropoda</taxon>
        <taxon>Hexapoda</taxon>
        <taxon>Insecta</taxon>
        <taxon>Pterygota</taxon>
        <taxon>Neoptera</taxon>
        <taxon>Endopterygota</taxon>
        <taxon>Hymenoptera</taxon>
        <taxon>Apocrita</taxon>
        <taxon>Ichneumonoidea</taxon>
        <taxon>Braconidae</taxon>
        <taxon>Microgastrinae</taxon>
        <taxon>Cotesia</taxon>
    </lineage>
</organism>
<dbReference type="SUPFAM" id="SSF48403">
    <property type="entry name" value="Ankyrin repeat"/>
    <property type="match status" value="1"/>
</dbReference>
<dbReference type="PROSITE" id="PS50082">
    <property type="entry name" value="WD_REPEATS_2"/>
    <property type="match status" value="1"/>
</dbReference>
<dbReference type="InterPro" id="IPR036322">
    <property type="entry name" value="WD40_repeat_dom_sf"/>
</dbReference>
<dbReference type="InterPro" id="IPR051242">
    <property type="entry name" value="WD-EF-hand_domain"/>
</dbReference>
<dbReference type="Proteomes" id="UP000826195">
    <property type="component" value="Unassembled WGS sequence"/>
</dbReference>
<dbReference type="AlphaFoldDB" id="A0AAV7I1R0"/>
<dbReference type="PROSITE" id="PS50297">
    <property type="entry name" value="ANK_REP_REGION"/>
    <property type="match status" value="1"/>
</dbReference>
<dbReference type="InterPro" id="IPR002110">
    <property type="entry name" value="Ankyrin_rpt"/>
</dbReference>
<dbReference type="PANTHER" id="PTHR44324:SF6">
    <property type="entry name" value="EF-HAND CALCIUM BINDING DOMAIN 8"/>
    <property type="match status" value="1"/>
</dbReference>
<dbReference type="InterPro" id="IPR015943">
    <property type="entry name" value="WD40/YVTN_repeat-like_dom_sf"/>
</dbReference>
<evidence type="ECO:0000256" key="5">
    <source>
        <dbReference type="PROSITE-ProRule" id="PRU00221"/>
    </source>
</evidence>
<dbReference type="Pfam" id="PF12796">
    <property type="entry name" value="Ank_2"/>
    <property type="match status" value="1"/>
</dbReference>
<dbReference type="Pfam" id="PF00023">
    <property type="entry name" value="Ank"/>
    <property type="match status" value="1"/>
</dbReference>
<sequence length="667" mass="75404">MANIIFDLKNVQELVKSGEMSVNSVFPWKQYDEISVIQFAIINSDDEFIDFLLANNISLSKTTKSLGMALDVAIKKQKLDVVKKLVTSGAEINPTPHLCKTLFPLHLAIDYGNYDITEFLVMSGGAEVNAKVHKATFNSACYNFSALNLAISKMDIRVIKLLLDNNAIIDQASDEVHSSLHLAARLNRVDIIQILEEFGVKFEVIKDQEYTLEFDAAIRHDNMDIVNFFFKNCDNFLDISDSYGDTVAHLAVQFSCINILRYLLDCGTNINIINYDNSSLLDIAMEININHTLRNQIEDQSLEIIKNRILCTGQNVKYITEFADTETGIYRKIWKQQHTDGITCVVVKVPKTLVTVSANGELVLWYLESGQPYKMHQIINPITSFIDYKSNQYELLDLKKDNFNTKQQFTKATALAILFLTSRPMIPNVASLLVSMNSGQIQGWSYHPDGGLLGTFSAIHNDKDWCLSLSTDPENNFLITGHCLGYIKVWLLTNYLNKSSSKVNIAKLKLEFCFLWKDNILGRAKRAVRNQKLPMLLSSFRGHTMSVNSIQFIPNARLIISGSVDRTVRLWTLGGQYISTFGTFKSWKTILPNIPAATYYEDYDIPPDIQKIGSSTTMKVLKGGTVEGKLKKMGEAKQFSELSDDEKKLLYGKRLDESVLKCDTYLY</sequence>
<keyword evidence="2 5" id="KW-0853">WD repeat</keyword>
<dbReference type="PROSITE" id="PS50088">
    <property type="entry name" value="ANK_REPEAT"/>
    <property type="match status" value="2"/>
</dbReference>
<protein>
    <recommendedName>
        <fullName evidence="1">WD repeat-containing protein on Y chromosome</fullName>
    </recommendedName>
</protein>
<feature type="repeat" description="WD" evidence="5">
    <location>
        <begin position="540"/>
        <end position="573"/>
    </location>
</feature>
<evidence type="ECO:0000256" key="4">
    <source>
        <dbReference type="PROSITE-ProRule" id="PRU00023"/>
    </source>
</evidence>
<comment type="caution">
    <text evidence="6">The sequence shown here is derived from an EMBL/GenBank/DDBJ whole genome shotgun (WGS) entry which is preliminary data.</text>
</comment>